<dbReference type="RefSeq" id="WP_089868964.1">
    <property type="nucleotide sequence ID" value="NZ_FOTC01000002.1"/>
</dbReference>
<proteinExistence type="predicted"/>
<evidence type="ECO:0000313" key="2">
    <source>
        <dbReference type="Proteomes" id="UP000199607"/>
    </source>
</evidence>
<dbReference type="AlphaFoldDB" id="A0A1I4ECR0"/>
<evidence type="ECO:0000313" key="1">
    <source>
        <dbReference type="EMBL" id="SFL02357.1"/>
    </source>
</evidence>
<gene>
    <name evidence="1" type="ORF">SAMN04487950_2008</name>
</gene>
<dbReference type="STRING" id="553466.SAMN04487950_2008"/>
<name>A0A1I4ECR0_9EURY</name>
<dbReference type="InterPro" id="IPR043809">
    <property type="entry name" value="DUF5791"/>
</dbReference>
<reference evidence="2" key="1">
    <citation type="submission" date="2016-10" db="EMBL/GenBank/DDBJ databases">
        <authorList>
            <person name="Varghese N."/>
            <person name="Submissions S."/>
        </authorList>
    </citation>
    <scope>NUCLEOTIDE SEQUENCE [LARGE SCALE GENOMIC DNA]</scope>
    <source>
        <strain evidence="2">CGMCC 1.7738</strain>
    </source>
</reference>
<sequence>MLYDAADDPETLSTDELLATYAAELRTVVDDVGVDTVVAETDLDRGTVEAVADEDVSTVSDLTVEEAAAILAVSEEYPDERGIVLEVRDHLLMGMTTAVLDVDTIAANIDVDLTGQEVQQAIEGRTPMTLAEFAAIHGLIAERKDR</sequence>
<organism evidence="1 2">
    <name type="scientific">Halogranum rubrum</name>
    <dbReference type="NCBI Taxonomy" id="553466"/>
    <lineage>
        <taxon>Archaea</taxon>
        <taxon>Methanobacteriati</taxon>
        <taxon>Methanobacteriota</taxon>
        <taxon>Stenosarchaea group</taxon>
        <taxon>Halobacteria</taxon>
        <taxon>Halobacteriales</taxon>
        <taxon>Haloferacaceae</taxon>
    </lineage>
</organism>
<dbReference type="Pfam" id="PF19104">
    <property type="entry name" value="DUF5791"/>
    <property type="match status" value="1"/>
</dbReference>
<dbReference type="EMBL" id="FOTC01000002">
    <property type="protein sequence ID" value="SFL02357.1"/>
    <property type="molecule type" value="Genomic_DNA"/>
</dbReference>
<dbReference type="Proteomes" id="UP000199607">
    <property type="component" value="Unassembled WGS sequence"/>
</dbReference>
<accession>A0A1I4ECR0</accession>
<protein>
    <submittedName>
        <fullName evidence="1">Uncharacterized protein</fullName>
    </submittedName>
</protein>
<keyword evidence="2" id="KW-1185">Reference proteome</keyword>